<accession>A0A067Z2A0</accession>
<dbReference type="AlphaFoldDB" id="A0A067Z2A0"/>
<protein>
    <recommendedName>
        <fullName evidence="3">DUF3987 domain-containing protein</fullName>
    </recommendedName>
</protein>
<organism evidence="1 2">
    <name type="scientific">Gluconobacter oxydans DSM 3504</name>
    <dbReference type="NCBI Taxonomy" id="1288313"/>
    <lineage>
        <taxon>Bacteria</taxon>
        <taxon>Pseudomonadati</taxon>
        <taxon>Pseudomonadota</taxon>
        <taxon>Alphaproteobacteria</taxon>
        <taxon>Acetobacterales</taxon>
        <taxon>Acetobacteraceae</taxon>
        <taxon>Gluconobacter</taxon>
    </lineage>
</organism>
<dbReference type="EMBL" id="CP004373">
    <property type="protein sequence ID" value="AHK70162.1"/>
    <property type="molecule type" value="Genomic_DNA"/>
</dbReference>
<name>A0A067Z2A0_GLUOY</name>
<dbReference type="KEGG" id="goy:GLS_c02390"/>
<reference evidence="1 2" key="1">
    <citation type="journal article" date="2015" name="Appl. Microbiol. Biotechnol.">
        <title>The consequence of an additional NADH dehydrogenase paralog on the growth of Gluconobacter oxydans DSM3504.</title>
        <authorList>
            <person name="Kostner D."/>
            <person name="Luchterhand B."/>
            <person name="Junker A."/>
            <person name="Volland S."/>
            <person name="Daniel R."/>
            <person name="Buchs J."/>
            <person name="Liebl W."/>
            <person name="Ehrenreich A."/>
        </authorList>
    </citation>
    <scope>NUCLEOTIDE SEQUENCE [LARGE SCALE GENOMIC DNA]</scope>
    <source>
        <strain evidence="1">DSM 3504</strain>
    </source>
</reference>
<dbReference type="GeneID" id="56904483"/>
<evidence type="ECO:0000313" key="1">
    <source>
        <dbReference type="EMBL" id="AHK70162.1"/>
    </source>
</evidence>
<gene>
    <name evidence="1" type="ORF">GLS_c02390</name>
</gene>
<sequence length="427" mass="48908">MARHPSRKKKARRSPTSAQISIFDQIPRNLTQAQQETLRGFLNFKTTNTKWRGRDIVPPDTFLATVIDRFQHGCDVPLEIPAFTALHGIAAWLLDQNVQISVAGSTVRPDLWTTVLAESGASKTYATRVLQNVMALRRFPEVTTAAQFVADLQEHNHAAWFQDEWGQLIKRINSQTYADEIRDYLLRLYDNQTISRRTRSQTIEVEDPALVILGTTVTDTFLQNVTLESMLDGFMQRFQYVIAERRPEPPMPLYTMDDAPTSRALTEAWDRVSNTTIHSLYTASPEAIEVYCTQFRRLFRDHTTVPSSFFRRILWRSFKYALVYHVLLGKETPEIDAGDLGWAIRVAELHLQDARNLLDRYNMSYLEKVVCKAEALAQRLRRAPSPRELIAGVRDIKNAPMARFVQELMRPQGPQRDANASSRPMAA</sequence>
<evidence type="ECO:0008006" key="3">
    <source>
        <dbReference type="Google" id="ProtNLM"/>
    </source>
</evidence>
<dbReference type="Proteomes" id="UP000031656">
    <property type="component" value="Chromosome"/>
</dbReference>
<dbReference type="RefSeq" id="WP_041110687.1">
    <property type="nucleotide sequence ID" value="NZ_CP004373.1"/>
</dbReference>
<dbReference type="HOGENOM" id="CLU_642159_0_0_5"/>
<dbReference type="Pfam" id="PF13148">
    <property type="entry name" value="DUF3987"/>
    <property type="match status" value="1"/>
</dbReference>
<dbReference type="InterPro" id="IPR025048">
    <property type="entry name" value="DUF3987"/>
</dbReference>
<proteinExistence type="predicted"/>
<evidence type="ECO:0000313" key="2">
    <source>
        <dbReference type="Proteomes" id="UP000031656"/>
    </source>
</evidence>